<dbReference type="KEGG" id="sper:EW093_11960"/>
<dbReference type="InterPro" id="IPR007419">
    <property type="entry name" value="BFD-like_2Fe2S-bd_dom"/>
</dbReference>
<protein>
    <submittedName>
        <fullName evidence="2">(2Fe-2S)-binding protein</fullName>
    </submittedName>
</protein>
<evidence type="ECO:0000313" key="3">
    <source>
        <dbReference type="Proteomes" id="UP000323824"/>
    </source>
</evidence>
<dbReference type="InterPro" id="IPR041854">
    <property type="entry name" value="BFD-like_2Fe2S-bd_dom_sf"/>
</dbReference>
<dbReference type="Proteomes" id="UP000323824">
    <property type="component" value="Chromosome"/>
</dbReference>
<name>A0A5C1QBF6_9SPIO</name>
<dbReference type="Gene3D" id="1.10.10.1100">
    <property type="entry name" value="BFD-like [2Fe-2S]-binding domain"/>
    <property type="match status" value="1"/>
</dbReference>
<evidence type="ECO:0000313" key="2">
    <source>
        <dbReference type="EMBL" id="QEN05395.1"/>
    </source>
</evidence>
<reference evidence="2 3" key="2">
    <citation type="submission" date="2019-09" db="EMBL/GenBank/DDBJ databases">
        <title>Complete Genome Sequence and Methylome Analysis of free living Spirochaetas.</title>
        <authorList>
            <person name="Leshcheva N."/>
            <person name="Mikheeva N."/>
        </authorList>
    </citation>
    <scope>NUCLEOTIDE SEQUENCE [LARGE SCALE GENOMIC DNA]</scope>
    <source>
        <strain evidence="2 3">P</strain>
    </source>
</reference>
<dbReference type="AlphaFoldDB" id="A0A5C1QBF6"/>
<proteinExistence type="predicted"/>
<accession>A0A5C1QBF6</accession>
<dbReference type="RefSeq" id="WP_149568633.1">
    <property type="nucleotide sequence ID" value="NZ_CP035807.1"/>
</dbReference>
<dbReference type="EMBL" id="CP035807">
    <property type="protein sequence ID" value="QEN05395.1"/>
    <property type="molecule type" value="Genomic_DNA"/>
</dbReference>
<feature type="domain" description="BFD-like [2Fe-2S]-binding" evidence="1">
    <location>
        <begin position="13"/>
        <end position="64"/>
    </location>
</feature>
<dbReference type="Pfam" id="PF04324">
    <property type="entry name" value="Fer2_BFD"/>
    <property type="match status" value="1"/>
</dbReference>
<evidence type="ECO:0000259" key="1">
    <source>
        <dbReference type="Pfam" id="PF04324"/>
    </source>
</evidence>
<organism evidence="2 3">
    <name type="scientific">Thiospirochaeta perfilievii</name>
    <dbReference type="NCBI Taxonomy" id="252967"/>
    <lineage>
        <taxon>Bacteria</taxon>
        <taxon>Pseudomonadati</taxon>
        <taxon>Spirochaetota</taxon>
        <taxon>Spirochaetia</taxon>
        <taxon>Spirochaetales</taxon>
        <taxon>Spirochaetaceae</taxon>
        <taxon>Thiospirochaeta</taxon>
    </lineage>
</organism>
<sequence length="68" mass="7388">MTEEEIKDRYKKVCICRSVSKGTIKQAIKDGAKNVADVRRRTGATSGACKGSRCTATINDIIKEVIGN</sequence>
<gene>
    <name evidence="2" type="ORF">EW093_11960</name>
</gene>
<keyword evidence="3" id="KW-1185">Reference proteome</keyword>
<dbReference type="OrthoDB" id="9801699at2"/>
<reference evidence="2 3" key="1">
    <citation type="submission" date="2019-02" db="EMBL/GenBank/DDBJ databases">
        <authorList>
            <person name="Fomenkov A."/>
            <person name="Dubinina G."/>
            <person name="Grabovich M."/>
            <person name="Vincze T."/>
            <person name="Roberts R.J."/>
        </authorList>
    </citation>
    <scope>NUCLEOTIDE SEQUENCE [LARGE SCALE GENOMIC DNA]</scope>
    <source>
        <strain evidence="2 3">P</strain>
    </source>
</reference>